<gene>
    <name evidence="1" type="ORF">SAMN05216464_101567</name>
</gene>
<evidence type="ECO:0000313" key="1">
    <source>
        <dbReference type="EMBL" id="SDD37569.1"/>
    </source>
</evidence>
<keyword evidence="2" id="KW-1185">Reference proteome</keyword>
<proteinExistence type="predicted"/>
<evidence type="ECO:0000313" key="2">
    <source>
        <dbReference type="Proteomes" id="UP000199072"/>
    </source>
</evidence>
<dbReference type="Proteomes" id="UP000199072">
    <property type="component" value="Unassembled WGS sequence"/>
</dbReference>
<dbReference type="STRING" id="1391627.SAMN05216464_101567"/>
<reference evidence="1 2" key="1">
    <citation type="submission" date="2016-10" db="EMBL/GenBank/DDBJ databases">
        <authorList>
            <person name="de Groot N.N."/>
        </authorList>
    </citation>
    <scope>NUCLEOTIDE SEQUENCE [LARGE SCALE GENOMIC DNA]</scope>
    <source>
        <strain evidence="1 2">47C3B</strain>
    </source>
</reference>
<name>A0A1G6U8E4_9SPHI</name>
<organism evidence="1 2">
    <name type="scientific">Mucilaginibacter pineti</name>
    <dbReference type="NCBI Taxonomy" id="1391627"/>
    <lineage>
        <taxon>Bacteria</taxon>
        <taxon>Pseudomonadati</taxon>
        <taxon>Bacteroidota</taxon>
        <taxon>Sphingobacteriia</taxon>
        <taxon>Sphingobacteriales</taxon>
        <taxon>Sphingobacteriaceae</taxon>
        <taxon>Mucilaginibacter</taxon>
    </lineage>
</organism>
<protein>
    <submittedName>
        <fullName evidence="1">Uncharacterized protein</fullName>
    </submittedName>
</protein>
<dbReference type="AlphaFoldDB" id="A0A1G6U8E4"/>
<sequence length="49" mass="5836">MMQNITINKQFSHFSKYDFIGNYSNKVLLCTVTFSRMPMHLDQVLSYSR</sequence>
<accession>A0A1G6U8E4</accession>
<dbReference type="EMBL" id="FNAI01000001">
    <property type="protein sequence ID" value="SDD37569.1"/>
    <property type="molecule type" value="Genomic_DNA"/>
</dbReference>